<dbReference type="EMBL" id="CP031046">
    <property type="protein sequence ID" value="QDZ24524.1"/>
    <property type="molecule type" value="Genomic_DNA"/>
</dbReference>
<dbReference type="SMART" id="SM00175">
    <property type="entry name" value="RAB"/>
    <property type="match status" value="1"/>
</dbReference>
<dbReference type="InterPro" id="IPR001806">
    <property type="entry name" value="Small_GTPase"/>
</dbReference>
<dbReference type="SUPFAM" id="SSF52540">
    <property type="entry name" value="P-loop containing nucleoside triphosphate hydrolases"/>
    <property type="match status" value="1"/>
</dbReference>
<keyword evidence="7" id="KW-1185">Reference proteome</keyword>
<name>A0A5B8MYQ0_9CHLO</name>
<dbReference type="STRING" id="1764295.A0A5B8MYQ0"/>
<organism evidence="6 7">
    <name type="scientific">Chloropicon primus</name>
    <dbReference type="NCBI Taxonomy" id="1764295"/>
    <lineage>
        <taxon>Eukaryota</taxon>
        <taxon>Viridiplantae</taxon>
        <taxon>Chlorophyta</taxon>
        <taxon>Chloropicophyceae</taxon>
        <taxon>Chloropicales</taxon>
        <taxon>Chloropicaceae</taxon>
        <taxon>Chloropicon</taxon>
    </lineage>
</organism>
<dbReference type="PANTHER" id="PTHR47977">
    <property type="entry name" value="RAS-RELATED PROTEIN RAB"/>
    <property type="match status" value="1"/>
</dbReference>
<dbReference type="Pfam" id="PF00071">
    <property type="entry name" value="Ras"/>
    <property type="match status" value="1"/>
</dbReference>
<dbReference type="Proteomes" id="UP000316726">
    <property type="component" value="Chromosome 13"/>
</dbReference>
<protein>
    <submittedName>
        <fullName evidence="6">Small rab-related GTPase</fullName>
    </submittedName>
</protein>
<dbReference type="InterPro" id="IPR005225">
    <property type="entry name" value="Small_GTP-bd"/>
</dbReference>
<reference evidence="6 7" key="1">
    <citation type="submission" date="2018-07" db="EMBL/GenBank/DDBJ databases">
        <title>The complete nuclear genome of the prasinophyte Chloropicon primus (CCMP1205).</title>
        <authorList>
            <person name="Pombert J.-F."/>
            <person name="Otis C."/>
            <person name="Turmel M."/>
            <person name="Lemieux C."/>
        </authorList>
    </citation>
    <scope>NUCLEOTIDE SEQUENCE [LARGE SCALE GENOMIC DNA]</scope>
    <source>
        <strain evidence="6 7">CCMP1205</strain>
    </source>
</reference>
<dbReference type="NCBIfam" id="TIGR00231">
    <property type="entry name" value="small_GTP"/>
    <property type="match status" value="1"/>
</dbReference>
<evidence type="ECO:0000256" key="1">
    <source>
        <dbReference type="ARBA" id="ARBA00006270"/>
    </source>
</evidence>
<dbReference type="AlphaFoldDB" id="A0A5B8MYQ0"/>
<keyword evidence="2" id="KW-0547">Nucleotide-binding</keyword>
<keyword evidence="3" id="KW-0342">GTP-binding</keyword>
<evidence type="ECO:0000313" key="7">
    <source>
        <dbReference type="Proteomes" id="UP000316726"/>
    </source>
</evidence>
<feature type="region of interest" description="Disordered" evidence="5">
    <location>
        <begin position="1"/>
        <end position="24"/>
    </location>
</feature>
<evidence type="ECO:0000256" key="2">
    <source>
        <dbReference type="ARBA" id="ARBA00022741"/>
    </source>
</evidence>
<dbReference type="GO" id="GO:0005525">
    <property type="term" value="F:GTP binding"/>
    <property type="evidence" value="ECO:0007669"/>
    <property type="project" value="UniProtKB-KW"/>
</dbReference>
<evidence type="ECO:0000256" key="5">
    <source>
        <dbReference type="SAM" id="MobiDB-lite"/>
    </source>
</evidence>
<dbReference type="FunFam" id="3.40.50.300:FF:001447">
    <property type="entry name" value="Ras-related protein Rab-1B"/>
    <property type="match status" value="1"/>
</dbReference>
<dbReference type="SMART" id="SM00174">
    <property type="entry name" value="RHO"/>
    <property type="match status" value="1"/>
</dbReference>
<sequence>MPQYQMLPPSPGGTDGDESSPPRTGKGVPIMKLLLIGDAFSGKSCLLRRWHGDEYHDEAYEPTLGLDFKVKNVQVRKQWSRLQVWDTSGQDSFRAITKSYYRGAHGLIVAYAIGDRRSFDSASQWIEEFTALAEDGTPILLLGMKCDLEGQREVAASEGEELGRRYGCGFKEVSAKTGLNVSDAFVDLASRMLQVHKERSETHRRRSRSMRSEASSVPDFDLLLPRQKKSLSCCAIM</sequence>
<gene>
    <name evidence="6" type="ORF">A3770_13p70420</name>
</gene>
<dbReference type="GO" id="GO:0003924">
    <property type="term" value="F:GTPase activity"/>
    <property type="evidence" value="ECO:0007669"/>
    <property type="project" value="InterPro"/>
</dbReference>
<dbReference type="Gene3D" id="3.40.50.300">
    <property type="entry name" value="P-loop containing nucleotide triphosphate hydrolases"/>
    <property type="match status" value="1"/>
</dbReference>
<comment type="subcellular location">
    <subcellularLocation>
        <location evidence="4">Endomembrane system</location>
        <topology evidence="4">Lipid-anchor</topology>
    </subcellularLocation>
</comment>
<dbReference type="CDD" id="cd00154">
    <property type="entry name" value="Rab"/>
    <property type="match status" value="1"/>
</dbReference>
<proteinExistence type="inferred from homology"/>
<dbReference type="InterPro" id="IPR027417">
    <property type="entry name" value="P-loop_NTPase"/>
</dbReference>
<evidence type="ECO:0000256" key="3">
    <source>
        <dbReference type="ARBA" id="ARBA00023134"/>
    </source>
</evidence>
<dbReference type="OrthoDB" id="9989112at2759"/>
<dbReference type="SMART" id="SM00176">
    <property type="entry name" value="RAN"/>
    <property type="match status" value="1"/>
</dbReference>
<dbReference type="PROSITE" id="PS51421">
    <property type="entry name" value="RAS"/>
    <property type="match status" value="1"/>
</dbReference>
<comment type="similarity">
    <text evidence="1">Belongs to the small GTPase superfamily. Rab family.</text>
</comment>
<evidence type="ECO:0000313" key="6">
    <source>
        <dbReference type="EMBL" id="QDZ24524.1"/>
    </source>
</evidence>
<evidence type="ECO:0000256" key="4">
    <source>
        <dbReference type="ARBA" id="ARBA00037868"/>
    </source>
</evidence>
<dbReference type="GO" id="GO:0012505">
    <property type="term" value="C:endomembrane system"/>
    <property type="evidence" value="ECO:0007669"/>
    <property type="project" value="UniProtKB-SubCell"/>
</dbReference>
<dbReference type="PRINTS" id="PR00449">
    <property type="entry name" value="RASTRNSFRMNG"/>
</dbReference>
<accession>A0A5B8MYQ0</accession>
<dbReference type="SMART" id="SM00173">
    <property type="entry name" value="RAS"/>
    <property type="match status" value="1"/>
</dbReference>
<dbReference type="InterPro" id="IPR050227">
    <property type="entry name" value="Rab"/>
</dbReference>
<dbReference type="PROSITE" id="PS51419">
    <property type="entry name" value="RAB"/>
    <property type="match status" value="1"/>
</dbReference>